<dbReference type="AlphaFoldDB" id="G4TRM7"/>
<dbReference type="OrthoDB" id="1700726at2759"/>
<dbReference type="InterPro" id="IPR042099">
    <property type="entry name" value="ANL_N_sf"/>
</dbReference>
<evidence type="ECO:0000256" key="3">
    <source>
        <dbReference type="SAM" id="MobiDB-lite"/>
    </source>
</evidence>
<dbReference type="PROSITE" id="PS00455">
    <property type="entry name" value="AMP_BINDING"/>
    <property type="match status" value="1"/>
</dbReference>
<dbReference type="SUPFAM" id="SSF56801">
    <property type="entry name" value="Acetyl-CoA synthetase-like"/>
    <property type="match status" value="1"/>
</dbReference>
<keyword evidence="6" id="KW-1185">Reference proteome</keyword>
<dbReference type="InterPro" id="IPR020845">
    <property type="entry name" value="AMP-binding_CS"/>
</dbReference>
<gene>
    <name evidence="5" type="ORF">PIIN_07922</name>
</gene>
<evidence type="ECO:0000313" key="6">
    <source>
        <dbReference type="Proteomes" id="UP000007148"/>
    </source>
</evidence>
<evidence type="ECO:0000313" key="5">
    <source>
        <dbReference type="EMBL" id="CCA73968.1"/>
    </source>
</evidence>
<comment type="caution">
    <text evidence="5">The sequence shown here is derived from an EMBL/GenBank/DDBJ whole genome shotgun (WGS) entry which is preliminary data.</text>
</comment>
<dbReference type="Proteomes" id="UP000007148">
    <property type="component" value="Unassembled WGS sequence"/>
</dbReference>
<dbReference type="InParanoid" id="G4TRM7"/>
<dbReference type="OMA" id="IWHSYER"/>
<keyword evidence="5" id="KW-0436">Ligase</keyword>
<dbReference type="GO" id="GO:0016020">
    <property type="term" value="C:membrane"/>
    <property type="evidence" value="ECO:0007669"/>
    <property type="project" value="TreeGrafter"/>
</dbReference>
<dbReference type="eggNOG" id="KOG1256">
    <property type="taxonomic scope" value="Eukaryota"/>
</dbReference>
<evidence type="ECO:0000256" key="2">
    <source>
        <dbReference type="ARBA" id="ARBA00022840"/>
    </source>
</evidence>
<dbReference type="GO" id="GO:0005783">
    <property type="term" value="C:endoplasmic reticulum"/>
    <property type="evidence" value="ECO:0007669"/>
    <property type="project" value="TreeGrafter"/>
</dbReference>
<proteinExistence type="predicted"/>
<evidence type="ECO:0000259" key="4">
    <source>
        <dbReference type="Pfam" id="PF00501"/>
    </source>
</evidence>
<dbReference type="GO" id="GO:0004467">
    <property type="term" value="F:long-chain fatty acid-CoA ligase activity"/>
    <property type="evidence" value="ECO:0007669"/>
    <property type="project" value="TreeGrafter"/>
</dbReference>
<dbReference type="EMBL" id="CAFZ01000267">
    <property type="protein sequence ID" value="CCA73968.1"/>
    <property type="molecule type" value="Genomic_DNA"/>
</dbReference>
<name>G4TRM7_SERID</name>
<feature type="domain" description="AMP-dependent synthetase/ligase" evidence="4">
    <location>
        <begin position="90"/>
        <end position="509"/>
    </location>
</feature>
<evidence type="ECO:0000256" key="1">
    <source>
        <dbReference type="ARBA" id="ARBA00022741"/>
    </source>
</evidence>
<dbReference type="Gene3D" id="3.40.50.12780">
    <property type="entry name" value="N-terminal domain of ligase-like"/>
    <property type="match status" value="1"/>
</dbReference>
<organism evidence="5 6">
    <name type="scientific">Serendipita indica (strain DSM 11827)</name>
    <name type="common">Root endophyte fungus</name>
    <name type="synonym">Piriformospora indica</name>
    <dbReference type="NCBI Taxonomy" id="1109443"/>
    <lineage>
        <taxon>Eukaryota</taxon>
        <taxon>Fungi</taxon>
        <taxon>Dikarya</taxon>
        <taxon>Basidiomycota</taxon>
        <taxon>Agaricomycotina</taxon>
        <taxon>Agaricomycetes</taxon>
        <taxon>Sebacinales</taxon>
        <taxon>Serendipitaceae</taxon>
        <taxon>Serendipita</taxon>
    </lineage>
</organism>
<accession>G4TRM7</accession>
<dbReference type="InterPro" id="IPR000873">
    <property type="entry name" value="AMP-dep_synth/lig_dom"/>
</dbReference>
<sequence length="699" mass="77434">MASTSLIFDPPEFPQNFPYKAQSYVVAGTAKEGQTPHLRNPVWSELPAPGRTDFKPTTTHEIFEAGLQRSATRMCLGIRPRLAPDAKANTPASNEVKYADHYVWETYEQVNKRKLDLGSAIEGLFRSGKAGGGELPTVGIWSINRPEWQIIDQALAVYSRVTVSLYDTLGPTVVEYVLNHSEASMAFVTQENLPRLIALGPRCPKLRVIVSIDDLSEGATRVAQAWAKEYRLELYTMKQLEVMGAQTRYPVNPPKPHDLATICYTSGTTSVPKGVLLTHYNLTSGVYAFSLGLPWHEGAMLSYLPLSHIYERINELSTFLLGAGIGFFTGDPLRLIEDAQVLKPRFFPCVPRVVNRLALGIQQAAAAPGIRGALVRKALEVKKRNYETTSATTHKFWDALVFRKVQAILGGQVLIMTCGSAPVDPETLTLLRISMGCDVIEGWGMTENCAAGTRIHPKDTTAGGTVGFPHPCNEVKLVDVPSMNYTSKDVPNPRGELCARGPCVFKGYYKDPKNTAEALDSEGWLHSGDIAELDSQGRLKIIDRIKNIMKLSQGEYVALEKIEQTYSSHPLIAQLYVHGDSLQSYLLGVLVPELPTLADLISKTLRVHVAADDVQKLQEYLANPKVQATIQNALNAQAKHHKLKGFECVKKVHVTLEPFTVENDMLTPTFKLRRRDVYARYKKILDDMYKEGAGETTKL</sequence>
<dbReference type="GO" id="GO:0005524">
    <property type="term" value="F:ATP binding"/>
    <property type="evidence" value="ECO:0007669"/>
    <property type="project" value="UniProtKB-KW"/>
</dbReference>
<dbReference type="PANTHER" id="PTHR43272">
    <property type="entry name" value="LONG-CHAIN-FATTY-ACID--COA LIGASE"/>
    <property type="match status" value="1"/>
</dbReference>
<dbReference type="STRING" id="1109443.G4TRM7"/>
<feature type="region of interest" description="Disordered" evidence="3">
    <location>
        <begin position="36"/>
        <end position="55"/>
    </location>
</feature>
<dbReference type="Pfam" id="PF00501">
    <property type="entry name" value="AMP-binding"/>
    <property type="match status" value="1"/>
</dbReference>
<reference evidence="5 6" key="1">
    <citation type="journal article" date="2011" name="PLoS Pathog.">
        <title>Endophytic Life Strategies Decoded by Genome and Transcriptome Analyses of the Mutualistic Root Symbiont Piriformospora indica.</title>
        <authorList>
            <person name="Zuccaro A."/>
            <person name="Lahrmann U."/>
            <person name="Guldener U."/>
            <person name="Langen G."/>
            <person name="Pfiffi S."/>
            <person name="Biedenkopf D."/>
            <person name="Wong P."/>
            <person name="Samans B."/>
            <person name="Grimm C."/>
            <person name="Basiewicz M."/>
            <person name="Murat C."/>
            <person name="Martin F."/>
            <person name="Kogel K.H."/>
        </authorList>
    </citation>
    <scope>NUCLEOTIDE SEQUENCE [LARGE SCALE GENOMIC DNA]</scope>
    <source>
        <strain evidence="5 6">DSM 11827</strain>
    </source>
</reference>
<dbReference type="HOGENOM" id="CLU_000022_45_4_1"/>
<protein>
    <submittedName>
        <fullName evidence="5">Related to Long-chain-fatty-acid--CoA ligase 6</fullName>
    </submittedName>
</protein>
<dbReference type="PANTHER" id="PTHR43272:SF33">
    <property type="entry name" value="AMP-BINDING DOMAIN-CONTAINING PROTEIN-RELATED"/>
    <property type="match status" value="1"/>
</dbReference>
<keyword evidence="1" id="KW-0547">Nucleotide-binding</keyword>
<keyword evidence="2" id="KW-0067">ATP-binding</keyword>